<name>A0A397V4V0_9GLOM</name>
<keyword evidence="3" id="KW-1185">Reference proteome</keyword>
<evidence type="ECO:0000313" key="2">
    <source>
        <dbReference type="EMBL" id="RIB17564.1"/>
    </source>
</evidence>
<protein>
    <submittedName>
        <fullName evidence="2">Uncharacterized protein</fullName>
    </submittedName>
</protein>
<feature type="region of interest" description="Disordered" evidence="1">
    <location>
        <begin position="131"/>
        <end position="153"/>
    </location>
</feature>
<sequence length="226" mass="26381">MIFPENIYLCVGVIIIWFFLCDIRNKIANESNSCDTKINTIIAKEIIKIRAEINNDLTAKINSRDANYATEAQNIITMINDAYEKYNEIKQVLETYHNNFNQIVNEFETIRRTITTLQDEINQRYLIQSMNRRGSDQQSEASASIRSSNSTESDRIQYSNISSTIWTHFKEVFDQERNARNLTCDEMCNRIEEDQILVTGKNELHTVQCYITVTRSTRKILNVRAE</sequence>
<reference evidence="2 3" key="1">
    <citation type="submission" date="2018-06" db="EMBL/GenBank/DDBJ databases">
        <title>Comparative genomics reveals the genomic features of Rhizophagus irregularis, R. cerebriforme, R. diaphanum and Gigaspora rosea, and their symbiotic lifestyle signature.</title>
        <authorList>
            <person name="Morin E."/>
            <person name="San Clemente H."/>
            <person name="Chen E.C.H."/>
            <person name="De La Providencia I."/>
            <person name="Hainaut M."/>
            <person name="Kuo A."/>
            <person name="Kohler A."/>
            <person name="Murat C."/>
            <person name="Tang N."/>
            <person name="Roy S."/>
            <person name="Loubradou J."/>
            <person name="Henrissat B."/>
            <person name="Grigoriev I.V."/>
            <person name="Corradi N."/>
            <person name="Roux C."/>
            <person name="Martin F.M."/>
        </authorList>
    </citation>
    <scope>NUCLEOTIDE SEQUENCE [LARGE SCALE GENOMIC DNA]</scope>
    <source>
        <strain evidence="2 3">DAOM 194757</strain>
    </source>
</reference>
<dbReference type="OrthoDB" id="2368357at2759"/>
<dbReference type="EMBL" id="QKWP01000598">
    <property type="protein sequence ID" value="RIB17564.1"/>
    <property type="molecule type" value="Genomic_DNA"/>
</dbReference>
<comment type="caution">
    <text evidence="2">The sequence shown here is derived from an EMBL/GenBank/DDBJ whole genome shotgun (WGS) entry which is preliminary data.</text>
</comment>
<proteinExistence type="predicted"/>
<evidence type="ECO:0000313" key="3">
    <source>
        <dbReference type="Proteomes" id="UP000266673"/>
    </source>
</evidence>
<dbReference type="Proteomes" id="UP000266673">
    <property type="component" value="Unassembled WGS sequence"/>
</dbReference>
<evidence type="ECO:0000256" key="1">
    <source>
        <dbReference type="SAM" id="MobiDB-lite"/>
    </source>
</evidence>
<dbReference type="AlphaFoldDB" id="A0A397V4V0"/>
<gene>
    <name evidence="2" type="ORF">C2G38_2037628</name>
</gene>
<accession>A0A397V4V0</accession>
<feature type="compositionally biased region" description="Low complexity" evidence="1">
    <location>
        <begin position="139"/>
        <end position="151"/>
    </location>
</feature>
<organism evidence="2 3">
    <name type="scientific">Gigaspora rosea</name>
    <dbReference type="NCBI Taxonomy" id="44941"/>
    <lineage>
        <taxon>Eukaryota</taxon>
        <taxon>Fungi</taxon>
        <taxon>Fungi incertae sedis</taxon>
        <taxon>Mucoromycota</taxon>
        <taxon>Glomeromycotina</taxon>
        <taxon>Glomeromycetes</taxon>
        <taxon>Diversisporales</taxon>
        <taxon>Gigasporaceae</taxon>
        <taxon>Gigaspora</taxon>
    </lineage>
</organism>